<dbReference type="AlphaFoldDB" id="A0A8J2NP23"/>
<keyword evidence="2" id="KW-1185">Reference proteome</keyword>
<gene>
    <name evidence="1" type="ORF">AFUS01_LOCUS9628</name>
</gene>
<proteinExistence type="predicted"/>
<protein>
    <submittedName>
        <fullName evidence="1">Uncharacterized protein</fullName>
    </submittedName>
</protein>
<reference evidence="1" key="1">
    <citation type="submission" date="2021-06" db="EMBL/GenBank/DDBJ databases">
        <authorList>
            <person name="Hodson N. C."/>
            <person name="Mongue J. A."/>
            <person name="Jaron S. K."/>
        </authorList>
    </citation>
    <scope>NUCLEOTIDE SEQUENCE</scope>
</reference>
<feature type="non-terminal residue" evidence="1">
    <location>
        <position position="1"/>
    </location>
</feature>
<organism evidence="1 2">
    <name type="scientific">Allacma fusca</name>
    <dbReference type="NCBI Taxonomy" id="39272"/>
    <lineage>
        <taxon>Eukaryota</taxon>
        <taxon>Metazoa</taxon>
        <taxon>Ecdysozoa</taxon>
        <taxon>Arthropoda</taxon>
        <taxon>Hexapoda</taxon>
        <taxon>Collembola</taxon>
        <taxon>Symphypleona</taxon>
        <taxon>Sminthuridae</taxon>
        <taxon>Allacma</taxon>
    </lineage>
</organism>
<evidence type="ECO:0000313" key="1">
    <source>
        <dbReference type="EMBL" id="CAG7720346.1"/>
    </source>
</evidence>
<sequence>MRTCPSKHKNCIKGLLWKCVPVGRSPTEPNYAE</sequence>
<dbReference type="Proteomes" id="UP000708208">
    <property type="component" value="Unassembled WGS sequence"/>
</dbReference>
<evidence type="ECO:0000313" key="2">
    <source>
        <dbReference type="Proteomes" id="UP000708208"/>
    </source>
</evidence>
<comment type="caution">
    <text evidence="1">The sequence shown here is derived from an EMBL/GenBank/DDBJ whole genome shotgun (WGS) entry which is preliminary data.</text>
</comment>
<name>A0A8J2NP23_9HEXA</name>
<accession>A0A8J2NP23</accession>
<dbReference type="EMBL" id="CAJVCH010069892">
    <property type="protein sequence ID" value="CAG7720346.1"/>
    <property type="molecule type" value="Genomic_DNA"/>
</dbReference>